<organism evidence="2 3">
    <name type="scientific">Panagrolaimus superbus</name>
    <dbReference type="NCBI Taxonomy" id="310955"/>
    <lineage>
        <taxon>Eukaryota</taxon>
        <taxon>Metazoa</taxon>
        <taxon>Ecdysozoa</taxon>
        <taxon>Nematoda</taxon>
        <taxon>Chromadorea</taxon>
        <taxon>Rhabditida</taxon>
        <taxon>Tylenchina</taxon>
        <taxon>Panagrolaimomorpha</taxon>
        <taxon>Panagrolaimoidea</taxon>
        <taxon>Panagrolaimidae</taxon>
        <taxon>Panagrolaimus</taxon>
    </lineage>
</organism>
<dbReference type="Proteomes" id="UP000887577">
    <property type="component" value="Unplaced"/>
</dbReference>
<evidence type="ECO:0000313" key="2">
    <source>
        <dbReference type="Proteomes" id="UP000887577"/>
    </source>
</evidence>
<dbReference type="AlphaFoldDB" id="A0A914YLG5"/>
<keyword evidence="1" id="KW-0732">Signal</keyword>
<accession>A0A914YLG5</accession>
<name>A0A914YLG5_9BILA</name>
<sequence>MVRLRPILMTSIATVVGAIPAGGGPVAPVGQPWHDRYRDHLRRDPLDLPVAVRGAGVLRAAGPVHPFAGSSEAGTGEAGSGIAVGGRSCLTGLPTGSDPFPKRKGL</sequence>
<protein>
    <submittedName>
        <fullName evidence="3">Uncharacterized protein</fullName>
    </submittedName>
</protein>
<evidence type="ECO:0000256" key="1">
    <source>
        <dbReference type="SAM" id="SignalP"/>
    </source>
</evidence>
<reference evidence="3" key="1">
    <citation type="submission" date="2022-11" db="UniProtKB">
        <authorList>
            <consortium name="WormBaseParasite"/>
        </authorList>
    </citation>
    <scope>IDENTIFICATION</scope>
</reference>
<feature type="signal peptide" evidence="1">
    <location>
        <begin position="1"/>
        <end position="18"/>
    </location>
</feature>
<keyword evidence="2" id="KW-1185">Reference proteome</keyword>
<feature type="chain" id="PRO_5038069940" evidence="1">
    <location>
        <begin position="19"/>
        <end position="106"/>
    </location>
</feature>
<dbReference type="WBParaSite" id="PSU_v2.g20391.t1">
    <property type="protein sequence ID" value="PSU_v2.g20391.t1"/>
    <property type="gene ID" value="PSU_v2.g20391"/>
</dbReference>
<evidence type="ECO:0000313" key="3">
    <source>
        <dbReference type="WBParaSite" id="PSU_v2.g20391.t1"/>
    </source>
</evidence>
<proteinExistence type="predicted"/>